<keyword evidence="14" id="KW-1185">Reference proteome</keyword>
<evidence type="ECO:0000256" key="6">
    <source>
        <dbReference type="ARBA" id="ARBA00022692"/>
    </source>
</evidence>
<evidence type="ECO:0000259" key="12">
    <source>
        <dbReference type="PROSITE" id="PS51012"/>
    </source>
</evidence>
<proteinExistence type="inferred from homology"/>
<evidence type="ECO:0000256" key="9">
    <source>
        <dbReference type="ARBA" id="ARBA00023047"/>
    </source>
</evidence>
<keyword evidence="9" id="KW-0625">Polysaccharide transport</keyword>
<dbReference type="GO" id="GO:0140359">
    <property type="term" value="F:ABC-type transporter activity"/>
    <property type="evidence" value="ECO:0007669"/>
    <property type="project" value="InterPro"/>
</dbReference>
<keyword evidence="7" id="KW-0972">Capsule biogenesis/degradation</keyword>
<dbReference type="RefSeq" id="WP_310799026.1">
    <property type="nucleotide sequence ID" value="NZ_CP123872.1"/>
</dbReference>
<feature type="transmembrane region" description="Helical" evidence="11">
    <location>
        <begin position="58"/>
        <end position="78"/>
    </location>
</feature>
<evidence type="ECO:0000256" key="5">
    <source>
        <dbReference type="ARBA" id="ARBA00022597"/>
    </source>
</evidence>
<keyword evidence="10 11" id="KW-0472">Membrane</keyword>
<keyword evidence="4 11" id="KW-1003">Cell membrane</keyword>
<feature type="transmembrane region" description="Helical" evidence="11">
    <location>
        <begin position="27"/>
        <end position="52"/>
    </location>
</feature>
<dbReference type="PROSITE" id="PS51012">
    <property type="entry name" value="ABC_TM2"/>
    <property type="match status" value="1"/>
</dbReference>
<keyword evidence="6 11" id="KW-0812">Transmembrane</keyword>
<feature type="transmembrane region" description="Helical" evidence="11">
    <location>
        <begin position="107"/>
        <end position="133"/>
    </location>
</feature>
<evidence type="ECO:0000313" key="14">
    <source>
        <dbReference type="Proteomes" id="UP001268683"/>
    </source>
</evidence>
<dbReference type="Proteomes" id="UP001268683">
    <property type="component" value="Chromosome"/>
</dbReference>
<reference evidence="13" key="1">
    <citation type="submission" date="2023-04" db="EMBL/GenBank/DDBJ databases">
        <title>Complete genome sequence of Temperatibacter marinus.</title>
        <authorList>
            <person name="Rong J.-C."/>
            <person name="Yi M.-L."/>
            <person name="Zhao Q."/>
        </authorList>
    </citation>
    <scope>NUCLEOTIDE SEQUENCE</scope>
    <source>
        <strain evidence="13">NBRC 110045</strain>
    </source>
</reference>
<name>A0AA52EIJ0_9PROT</name>
<evidence type="ECO:0000256" key="10">
    <source>
        <dbReference type="ARBA" id="ARBA00023136"/>
    </source>
</evidence>
<evidence type="ECO:0000256" key="1">
    <source>
        <dbReference type="ARBA" id="ARBA00004651"/>
    </source>
</evidence>
<feature type="domain" description="ABC transmembrane type-2" evidence="12">
    <location>
        <begin position="30"/>
        <end position="253"/>
    </location>
</feature>
<dbReference type="PIRSF" id="PIRSF006648">
    <property type="entry name" value="DrrB"/>
    <property type="match status" value="1"/>
</dbReference>
<evidence type="ECO:0000313" key="13">
    <source>
        <dbReference type="EMBL" id="WND03177.1"/>
    </source>
</evidence>
<feature type="transmembrane region" description="Helical" evidence="11">
    <location>
        <begin position="145"/>
        <end position="166"/>
    </location>
</feature>
<feature type="transmembrane region" description="Helical" evidence="11">
    <location>
        <begin position="175"/>
        <end position="194"/>
    </location>
</feature>
<protein>
    <recommendedName>
        <fullName evidence="11">Transport permease protein</fullName>
    </recommendedName>
</protein>
<dbReference type="GO" id="GO:0015920">
    <property type="term" value="P:lipopolysaccharide transport"/>
    <property type="evidence" value="ECO:0007669"/>
    <property type="project" value="TreeGrafter"/>
</dbReference>
<dbReference type="PRINTS" id="PR00164">
    <property type="entry name" value="ABC2TRNSPORT"/>
</dbReference>
<dbReference type="InterPro" id="IPR047817">
    <property type="entry name" value="ABC2_TM_bact-type"/>
</dbReference>
<evidence type="ECO:0000256" key="4">
    <source>
        <dbReference type="ARBA" id="ARBA00022475"/>
    </source>
</evidence>
<dbReference type="AlphaFoldDB" id="A0AA52EIJ0"/>
<organism evidence="13 14">
    <name type="scientific">Temperatibacter marinus</name>
    <dbReference type="NCBI Taxonomy" id="1456591"/>
    <lineage>
        <taxon>Bacteria</taxon>
        <taxon>Pseudomonadati</taxon>
        <taxon>Pseudomonadota</taxon>
        <taxon>Alphaproteobacteria</taxon>
        <taxon>Kordiimonadales</taxon>
        <taxon>Temperatibacteraceae</taxon>
        <taxon>Temperatibacter</taxon>
    </lineage>
</organism>
<dbReference type="Pfam" id="PF01061">
    <property type="entry name" value="ABC2_membrane"/>
    <property type="match status" value="1"/>
</dbReference>
<dbReference type="InterPro" id="IPR013525">
    <property type="entry name" value="ABC2_TM"/>
</dbReference>
<dbReference type="PANTHER" id="PTHR30413">
    <property type="entry name" value="INNER MEMBRANE TRANSPORT PERMEASE"/>
    <property type="match status" value="1"/>
</dbReference>
<keyword evidence="3 11" id="KW-0813">Transport</keyword>
<comment type="similarity">
    <text evidence="2 11">Belongs to the ABC-2 integral membrane protein family.</text>
</comment>
<evidence type="ECO:0000256" key="11">
    <source>
        <dbReference type="RuleBase" id="RU361157"/>
    </source>
</evidence>
<evidence type="ECO:0000256" key="2">
    <source>
        <dbReference type="ARBA" id="ARBA00007783"/>
    </source>
</evidence>
<feature type="transmembrane region" description="Helical" evidence="11">
    <location>
        <begin position="234"/>
        <end position="252"/>
    </location>
</feature>
<keyword evidence="5" id="KW-0762">Sugar transport</keyword>
<evidence type="ECO:0000256" key="7">
    <source>
        <dbReference type="ARBA" id="ARBA00022903"/>
    </source>
</evidence>
<dbReference type="KEGG" id="tmk:QGN29_02195"/>
<evidence type="ECO:0000256" key="3">
    <source>
        <dbReference type="ARBA" id="ARBA00022448"/>
    </source>
</evidence>
<gene>
    <name evidence="13" type="ORF">QGN29_02195</name>
</gene>
<sequence length="258" mass="29824">MKRNIIKEQYDIIFAIILRNMAKNYSAFKFGTIWVVLEPLFFILLFVILFGLRGRGEFGFIEPPLFVLAAFLPFKHFFNNTMKECQKTLKTSKSFNDFNQIGLFDHFLASLVNVIVTGILSWLLISMLLFWTVDLNPIPKDILPTVLYILSLAVFGLAFGMIICLVQESAKEVELFANMLSLPLLLLSAVFFPMTSIPEPFRSYLAWNPLVHPMELIRESWFDHYVSPVASPYYWSYSTLVLLALALMVYRLKHKSVR</sequence>
<dbReference type="InterPro" id="IPR000412">
    <property type="entry name" value="ABC_2_transport"/>
</dbReference>
<dbReference type="GO" id="GO:0043190">
    <property type="term" value="C:ATP-binding cassette (ABC) transporter complex"/>
    <property type="evidence" value="ECO:0007669"/>
    <property type="project" value="InterPro"/>
</dbReference>
<comment type="subcellular location">
    <subcellularLocation>
        <location evidence="11">Cell inner membrane</location>
        <topology evidence="11">Multi-pass membrane protein</topology>
    </subcellularLocation>
    <subcellularLocation>
        <location evidence="1">Cell membrane</location>
        <topology evidence="1">Multi-pass membrane protein</topology>
    </subcellularLocation>
</comment>
<dbReference type="EMBL" id="CP123872">
    <property type="protein sequence ID" value="WND03177.1"/>
    <property type="molecule type" value="Genomic_DNA"/>
</dbReference>
<evidence type="ECO:0000256" key="8">
    <source>
        <dbReference type="ARBA" id="ARBA00022989"/>
    </source>
</evidence>
<accession>A0AA52EIJ0</accession>
<keyword evidence="8 11" id="KW-1133">Transmembrane helix</keyword>
<dbReference type="GO" id="GO:0015774">
    <property type="term" value="P:polysaccharide transport"/>
    <property type="evidence" value="ECO:0007669"/>
    <property type="project" value="UniProtKB-KW"/>
</dbReference>
<dbReference type="PANTHER" id="PTHR30413:SF10">
    <property type="entry name" value="CAPSULE POLYSACCHARIDE EXPORT INNER-MEMBRANE PROTEIN CTRC"/>
    <property type="match status" value="1"/>
</dbReference>